<accession>A0A2K8L3T7</accession>
<name>A0A2K8L3T7_9PROT</name>
<dbReference type="AlphaFoldDB" id="A0A2K8L3T7"/>
<evidence type="ECO:0000313" key="1">
    <source>
        <dbReference type="EMBL" id="ATX81990.1"/>
    </source>
</evidence>
<proteinExistence type="predicted"/>
<gene>
    <name evidence="1" type="ORF">Ga0123462_1126</name>
</gene>
<keyword evidence="2" id="KW-1185">Reference proteome</keyword>
<organism evidence="1 2">
    <name type="scientific">Mariprofundus ferrinatatus</name>
    <dbReference type="NCBI Taxonomy" id="1921087"/>
    <lineage>
        <taxon>Bacteria</taxon>
        <taxon>Pseudomonadati</taxon>
        <taxon>Pseudomonadota</taxon>
        <taxon>Candidatius Mariprofundia</taxon>
        <taxon>Mariprofundales</taxon>
        <taxon>Mariprofundaceae</taxon>
        <taxon>Mariprofundus</taxon>
    </lineage>
</organism>
<dbReference type="Proteomes" id="UP000231637">
    <property type="component" value="Chromosome"/>
</dbReference>
<evidence type="ECO:0000313" key="2">
    <source>
        <dbReference type="Proteomes" id="UP000231637"/>
    </source>
</evidence>
<reference evidence="1 2" key="1">
    <citation type="submission" date="2016-12" db="EMBL/GenBank/DDBJ databases">
        <title>Isolation and genomic insights into novel planktonic Zetaproteobacteria from stratified waters of the Chesapeake Bay.</title>
        <authorList>
            <person name="McAllister S.M."/>
            <person name="Kato S."/>
            <person name="Chan C.S."/>
            <person name="Chiu B.K."/>
            <person name="Field E.K."/>
        </authorList>
    </citation>
    <scope>NUCLEOTIDE SEQUENCE [LARGE SCALE GENOMIC DNA]</scope>
    <source>
        <strain evidence="1 2">CP-8</strain>
    </source>
</reference>
<dbReference type="KEGG" id="mfn:Ga0123462_1126"/>
<protein>
    <submittedName>
        <fullName evidence="1">Uncharacterized protein</fullName>
    </submittedName>
</protein>
<sequence length="337" mass="38093">MTESSYNAAMISSSNKQIEEAISAILDGKERTWSQLAALIIAVHESKYWEGKSDSFSKWLDEFGKEIGYGMATLWRYFSVGRKYNNLRRSAAFRGREYPPLEELQKHVSAENFELLEKISRVVDEEDIYLTMDEILAGTIRRKELRDRWNAFKPALEGQTARGNISTPKVDRKNQTQLNAIMKAKILDALRKLGPSWLNIQEPIYYQLLSDVVAEGRIKVGDFQNPYEPTYYAPGLVALVKETKYSPMVVHGIEISLQLTPGKMKQLHEMSRYCNVAWLIIPETISELDPDLIPEGVGVLGFKVNGEFVVITEPSTDPSPSHIDHILKGIILKGVGA</sequence>
<dbReference type="EMBL" id="CP018800">
    <property type="protein sequence ID" value="ATX81990.1"/>
    <property type="molecule type" value="Genomic_DNA"/>
</dbReference>